<name>A0A7R9GUV7_TIMPO</name>
<gene>
    <name evidence="2" type="ORF">TPSB3V08_LOCUS269</name>
</gene>
<dbReference type="EMBL" id="OD000083">
    <property type="protein sequence ID" value="CAD7395665.1"/>
    <property type="molecule type" value="Genomic_DNA"/>
</dbReference>
<evidence type="ECO:0000256" key="1">
    <source>
        <dbReference type="SAM" id="SignalP"/>
    </source>
</evidence>
<sequence length="270" mass="30421">MLAPCRRLWRLWPLLLSCSLLFVLFLQWSGRDENTTQDSDREDWVSVRCEYVSSKFYHPHPYIISVTMRLVLEGSKKLSKGRGLRLDNFTNHPRFLETVSLVGLSNIERLTLKISQPTHGHEYLGDTSLLFRAAQMCPSRSTVSDGPPLFSSRQSHRAAEIAWAVFTGLNSLKTNVNQLRRKSNIFSPNCTAHLLALRGTPNLIRCFYVIATLQGPNGLRRHSCNRIWFMSSTSDAEVPTSSSVTLIISPVHLSVVCLVVPSVSSPIFHV</sequence>
<organism evidence="2">
    <name type="scientific">Timema poppense</name>
    <name type="common">Walking stick</name>
    <dbReference type="NCBI Taxonomy" id="170557"/>
    <lineage>
        <taxon>Eukaryota</taxon>
        <taxon>Metazoa</taxon>
        <taxon>Ecdysozoa</taxon>
        <taxon>Arthropoda</taxon>
        <taxon>Hexapoda</taxon>
        <taxon>Insecta</taxon>
        <taxon>Pterygota</taxon>
        <taxon>Neoptera</taxon>
        <taxon>Polyneoptera</taxon>
        <taxon>Phasmatodea</taxon>
        <taxon>Timematodea</taxon>
        <taxon>Timematoidea</taxon>
        <taxon>Timematidae</taxon>
        <taxon>Timema</taxon>
    </lineage>
</organism>
<dbReference type="AlphaFoldDB" id="A0A7R9GUV7"/>
<feature type="signal peptide" evidence="1">
    <location>
        <begin position="1"/>
        <end position="30"/>
    </location>
</feature>
<feature type="chain" id="PRO_5030690198" evidence="1">
    <location>
        <begin position="31"/>
        <end position="270"/>
    </location>
</feature>
<evidence type="ECO:0000313" key="2">
    <source>
        <dbReference type="EMBL" id="CAD7395665.1"/>
    </source>
</evidence>
<accession>A0A7R9GUV7</accession>
<protein>
    <submittedName>
        <fullName evidence="2">Uncharacterized protein</fullName>
    </submittedName>
</protein>
<reference evidence="2" key="1">
    <citation type="submission" date="2020-11" db="EMBL/GenBank/DDBJ databases">
        <authorList>
            <person name="Tran Van P."/>
        </authorList>
    </citation>
    <scope>NUCLEOTIDE SEQUENCE</scope>
</reference>
<proteinExistence type="predicted"/>
<keyword evidence="1" id="KW-0732">Signal</keyword>